<feature type="domain" description="Beta-lactamase class A catalytic" evidence="5">
    <location>
        <begin position="347"/>
        <end position="482"/>
    </location>
</feature>
<keyword evidence="7" id="KW-1185">Reference proteome</keyword>
<sequence>MMRKNIQPNLRQMAASLFLLALLLLPVVSSAKSVPPASRYDVLYIWDKDLSNLQDYKEELEGQLGDEVGRHLRLIQRGDQYGIIYDCNTTALAAAKMAVRHSVLLSKVELGDARAIKDEDYHELYNVSYGHGANLEALHEQYKLINSYLGAEVGKELFIEKSGDGKYTLIYRRQTDKVSAMAVARKHAKILSKIHLSASITREDNNEVVFGESSLLDHEEKASEAAPGPCLPEPQVAEKKKPAADAVPVLTGVKKQCFTEIGGKTNGTLKKQLEEYIAELRRTGQVAQDEKTGWLVIDLTKGETIVDINVDRPYQAASMIKPLIALAYFHQFKEGKLKYTSKARRKMEAMIQHSNNAATNWVLKQVGGPRAAQKILSSHYGHLLKETSIVEYIPGGGRTYRNKASAKDYGRFLVALWRKELPQGKELRRLMALPGRDRLYSGTPIPQGTLVYNKTGSTAKLCGDMGILAPKGQNGRRYPYVVVGIIEKQRATGNYGHWAMARGNVIRHVSSMIYQEMKANYNLL</sequence>
<dbReference type="InterPro" id="IPR000871">
    <property type="entry name" value="Beta-lactam_class-A"/>
</dbReference>
<evidence type="ECO:0000259" key="5">
    <source>
        <dbReference type="Pfam" id="PF13354"/>
    </source>
</evidence>
<dbReference type="EC" id="3.5.2.6" evidence="3"/>
<dbReference type="InterPro" id="IPR045155">
    <property type="entry name" value="Beta-lactam_cat"/>
</dbReference>
<dbReference type="PANTHER" id="PTHR35333:SF3">
    <property type="entry name" value="BETA-LACTAMASE-TYPE TRANSPEPTIDASE FOLD CONTAINING PROTEIN"/>
    <property type="match status" value="1"/>
</dbReference>
<accession>A0A9X4MHY3</accession>
<keyword evidence="6" id="KW-0378">Hydrolase</keyword>
<dbReference type="RefSeq" id="WP_307633917.1">
    <property type="nucleotide sequence ID" value="NZ_JAPHEH010000001.1"/>
</dbReference>
<dbReference type="Pfam" id="PF13354">
    <property type="entry name" value="Beta-lactamase2"/>
    <property type="match status" value="2"/>
</dbReference>
<dbReference type="EMBL" id="JAPHEH010000001">
    <property type="protein sequence ID" value="MDG4476952.1"/>
    <property type="molecule type" value="Genomic_DNA"/>
</dbReference>
<dbReference type="GO" id="GO:0008800">
    <property type="term" value="F:beta-lactamase activity"/>
    <property type="evidence" value="ECO:0007669"/>
    <property type="project" value="UniProtKB-EC"/>
</dbReference>
<evidence type="ECO:0000256" key="3">
    <source>
        <dbReference type="ARBA" id="ARBA00012865"/>
    </source>
</evidence>
<organism evidence="6 7">
    <name type="scientific">Thiovibrio frasassiensis</name>
    <dbReference type="NCBI Taxonomy" id="2984131"/>
    <lineage>
        <taxon>Bacteria</taxon>
        <taxon>Pseudomonadati</taxon>
        <taxon>Thermodesulfobacteriota</taxon>
        <taxon>Desulfobulbia</taxon>
        <taxon>Desulfobulbales</taxon>
        <taxon>Thiovibrionaceae</taxon>
        <taxon>Thiovibrio</taxon>
    </lineage>
</organism>
<feature type="domain" description="Beta-lactamase class A catalytic" evidence="5">
    <location>
        <begin position="293"/>
        <end position="342"/>
    </location>
</feature>
<comment type="caution">
    <text evidence="6">The sequence shown here is derived from an EMBL/GenBank/DDBJ whole genome shotgun (WGS) entry which is preliminary data.</text>
</comment>
<reference evidence="6" key="1">
    <citation type="journal article" date="2022" name="bioRxiv">
        <title>Thiovibrio frasassiensisgen. nov., sp. nov., an autotrophic, elemental sulfur disproportionating bacterium isolated from sulfidic karst sediment, and proposal of Thiovibrionaceae fam. nov.</title>
        <authorList>
            <person name="Aronson H."/>
            <person name="Thomas C."/>
            <person name="Bhattacharyya M."/>
            <person name="Eckstein S."/>
            <person name="Jensen S."/>
            <person name="Barco R."/>
            <person name="Macalady J."/>
            <person name="Amend J."/>
        </authorList>
    </citation>
    <scope>NUCLEOTIDE SEQUENCE</scope>
    <source>
        <strain evidence="6">RS19-109</strain>
    </source>
</reference>
<comment type="similarity">
    <text evidence="2">Belongs to the class-A beta-lactamase family.</text>
</comment>
<dbReference type="Gene3D" id="3.40.710.10">
    <property type="entry name" value="DD-peptidase/beta-lactamase superfamily"/>
    <property type="match status" value="1"/>
</dbReference>
<name>A0A9X4MHY3_9BACT</name>
<dbReference type="AlphaFoldDB" id="A0A9X4MHY3"/>
<evidence type="ECO:0000313" key="6">
    <source>
        <dbReference type="EMBL" id="MDG4476952.1"/>
    </source>
</evidence>
<evidence type="ECO:0000313" key="7">
    <source>
        <dbReference type="Proteomes" id="UP001154240"/>
    </source>
</evidence>
<keyword evidence="4" id="KW-0732">Signal</keyword>
<evidence type="ECO:0000256" key="4">
    <source>
        <dbReference type="SAM" id="SignalP"/>
    </source>
</evidence>
<dbReference type="PANTHER" id="PTHR35333">
    <property type="entry name" value="BETA-LACTAMASE"/>
    <property type="match status" value="1"/>
</dbReference>
<evidence type="ECO:0000256" key="2">
    <source>
        <dbReference type="ARBA" id="ARBA00009009"/>
    </source>
</evidence>
<evidence type="ECO:0000256" key="1">
    <source>
        <dbReference type="ARBA" id="ARBA00001526"/>
    </source>
</evidence>
<dbReference type="InterPro" id="IPR012338">
    <property type="entry name" value="Beta-lactam/transpept-like"/>
</dbReference>
<dbReference type="GO" id="GO:0046677">
    <property type="term" value="P:response to antibiotic"/>
    <property type="evidence" value="ECO:0007669"/>
    <property type="project" value="InterPro"/>
</dbReference>
<reference evidence="6" key="2">
    <citation type="submission" date="2022-10" db="EMBL/GenBank/DDBJ databases">
        <authorList>
            <person name="Aronson H.S."/>
        </authorList>
    </citation>
    <scope>NUCLEOTIDE SEQUENCE</scope>
    <source>
        <strain evidence="6">RS19-109</strain>
    </source>
</reference>
<gene>
    <name evidence="6" type="ORF">OLX77_12385</name>
</gene>
<dbReference type="SUPFAM" id="SSF56601">
    <property type="entry name" value="beta-lactamase/transpeptidase-like"/>
    <property type="match status" value="1"/>
</dbReference>
<dbReference type="Proteomes" id="UP001154240">
    <property type="component" value="Unassembled WGS sequence"/>
</dbReference>
<feature type="signal peptide" evidence="4">
    <location>
        <begin position="1"/>
        <end position="31"/>
    </location>
</feature>
<protein>
    <recommendedName>
        <fullName evidence="3">beta-lactamase</fullName>
        <ecNumber evidence="3">3.5.2.6</ecNumber>
    </recommendedName>
</protein>
<feature type="chain" id="PRO_5040979466" description="beta-lactamase" evidence="4">
    <location>
        <begin position="32"/>
        <end position="524"/>
    </location>
</feature>
<comment type="catalytic activity">
    <reaction evidence="1">
        <text>a beta-lactam + H2O = a substituted beta-amino acid</text>
        <dbReference type="Rhea" id="RHEA:20401"/>
        <dbReference type="ChEBI" id="CHEBI:15377"/>
        <dbReference type="ChEBI" id="CHEBI:35627"/>
        <dbReference type="ChEBI" id="CHEBI:140347"/>
        <dbReference type="EC" id="3.5.2.6"/>
    </reaction>
</comment>
<dbReference type="GO" id="GO:0030655">
    <property type="term" value="P:beta-lactam antibiotic catabolic process"/>
    <property type="evidence" value="ECO:0007669"/>
    <property type="project" value="InterPro"/>
</dbReference>
<proteinExistence type="inferred from homology"/>